<dbReference type="InterPro" id="IPR000719">
    <property type="entry name" value="Prot_kinase_dom"/>
</dbReference>
<dbReference type="PANTHER" id="PTHR27003:SF434">
    <property type="entry name" value="RECEPTOR-LIKE PROTEIN KINASE FERONIA"/>
    <property type="match status" value="1"/>
</dbReference>
<evidence type="ECO:0000256" key="8">
    <source>
        <dbReference type="ARBA" id="ARBA00022840"/>
    </source>
</evidence>
<dbReference type="InterPro" id="IPR011009">
    <property type="entry name" value="Kinase-like_dom_sf"/>
</dbReference>
<evidence type="ECO:0000256" key="6">
    <source>
        <dbReference type="ARBA" id="ARBA00022741"/>
    </source>
</evidence>
<accession>A0A978VI46</accession>
<evidence type="ECO:0000256" key="1">
    <source>
        <dbReference type="ARBA" id="ARBA00004479"/>
    </source>
</evidence>
<dbReference type="GO" id="GO:0004674">
    <property type="term" value="F:protein serine/threonine kinase activity"/>
    <property type="evidence" value="ECO:0007669"/>
    <property type="project" value="UniProtKB-KW"/>
</dbReference>
<comment type="caution">
    <text evidence="16">The sequence shown here is derived from an EMBL/GenBank/DDBJ whole genome shotgun (WGS) entry which is preliminary data.</text>
</comment>
<dbReference type="EMBL" id="JAEACU010000004">
    <property type="protein sequence ID" value="KAH7532765.1"/>
    <property type="molecule type" value="Genomic_DNA"/>
</dbReference>
<dbReference type="InterPro" id="IPR045272">
    <property type="entry name" value="ANXUR1/2-like"/>
</dbReference>
<keyword evidence="8 12" id="KW-0067">ATP-binding</keyword>
<evidence type="ECO:0000256" key="4">
    <source>
        <dbReference type="ARBA" id="ARBA00022692"/>
    </source>
</evidence>
<proteinExistence type="inferred from homology"/>
<dbReference type="AlphaFoldDB" id="A0A978VI46"/>
<dbReference type="GO" id="GO:0004714">
    <property type="term" value="F:transmembrane receptor protein tyrosine kinase activity"/>
    <property type="evidence" value="ECO:0007669"/>
    <property type="project" value="InterPro"/>
</dbReference>
<sequence>MGGGVMALLKSTKWTSMNVLVATNDFDDVFVIGHGGFGNVYKGYIENGTTAVAIKRLKPESSQGAREFKTEIEMLSQLRHRHLVSLIGYCNDGPEMILVYEHMARGTLREHLYNSDNPSLSWKQRLQICIGAAHGLHYLHTGAKHTIIHRDVKTTNILLNDKWEAKVSDFGLSKINSISKSHVTTVVKGSFGYLDPEYYKRQQLTEKSDVFSFGVVLCEVLCARPPILRSVETRQMNLGQWMRCCYSEEKVYEIVDKHLSGKIAPECLRKYCEIAVTCMDENGSQRPSMNEVAWGLEFALQLQLSAEEHLSLNGDLSEIKFGDEIPFIYYNKHGGKFISSSGSNSEHSSVSENHQSYRGTSGNVFTEINDLQGR</sequence>
<keyword evidence="2 13" id="KW-0723">Serine/threonine-protein kinase</keyword>
<keyword evidence="6 12" id="KW-0547">Nucleotide-binding</keyword>
<dbReference type="Gene3D" id="1.10.510.10">
    <property type="entry name" value="Transferase(Phosphotransferase) domain 1"/>
    <property type="match status" value="1"/>
</dbReference>
<comment type="similarity">
    <text evidence="13">Belongs to the protein kinase superfamily.</text>
</comment>
<gene>
    <name evidence="16" type="ORF">FEM48_Zijuj04G0056800</name>
</gene>
<dbReference type="Gene3D" id="3.30.200.20">
    <property type="entry name" value="Phosphorylase Kinase, domain 1"/>
    <property type="match status" value="1"/>
</dbReference>
<evidence type="ECO:0000313" key="17">
    <source>
        <dbReference type="Proteomes" id="UP000813462"/>
    </source>
</evidence>
<keyword evidence="11" id="KW-0325">Glycoprotein</keyword>
<evidence type="ECO:0000256" key="9">
    <source>
        <dbReference type="ARBA" id="ARBA00022989"/>
    </source>
</evidence>
<dbReference type="InterPro" id="IPR017441">
    <property type="entry name" value="Protein_kinase_ATP_BS"/>
</dbReference>
<dbReference type="SMART" id="SM00220">
    <property type="entry name" value="S_TKc"/>
    <property type="match status" value="1"/>
</dbReference>
<evidence type="ECO:0000256" key="3">
    <source>
        <dbReference type="ARBA" id="ARBA00022679"/>
    </source>
</evidence>
<dbReference type="GO" id="GO:0005886">
    <property type="term" value="C:plasma membrane"/>
    <property type="evidence" value="ECO:0007669"/>
    <property type="project" value="TreeGrafter"/>
</dbReference>
<dbReference type="GO" id="GO:0005524">
    <property type="term" value="F:ATP binding"/>
    <property type="evidence" value="ECO:0007669"/>
    <property type="project" value="UniProtKB-UniRule"/>
</dbReference>
<protein>
    <recommendedName>
        <fullName evidence="15">Protein kinase domain-containing protein</fullName>
    </recommendedName>
</protein>
<dbReference type="Pfam" id="PF07714">
    <property type="entry name" value="PK_Tyr_Ser-Thr"/>
    <property type="match status" value="1"/>
</dbReference>
<dbReference type="FunFam" id="1.10.510.10:FF:000252">
    <property type="entry name" value="Receptor-like protein kinase FERONIA"/>
    <property type="match status" value="1"/>
</dbReference>
<evidence type="ECO:0000256" key="2">
    <source>
        <dbReference type="ARBA" id="ARBA00022527"/>
    </source>
</evidence>
<keyword evidence="10" id="KW-0472">Membrane</keyword>
<keyword evidence="9" id="KW-1133">Transmembrane helix</keyword>
<dbReference type="PROSITE" id="PS00107">
    <property type="entry name" value="PROTEIN_KINASE_ATP"/>
    <property type="match status" value="1"/>
</dbReference>
<dbReference type="PANTHER" id="PTHR27003">
    <property type="entry name" value="OS07G0166700 PROTEIN"/>
    <property type="match status" value="1"/>
</dbReference>
<keyword evidence="5" id="KW-0732">Signal</keyword>
<feature type="region of interest" description="Disordered" evidence="14">
    <location>
        <begin position="341"/>
        <end position="362"/>
    </location>
</feature>
<evidence type="ECO:0000259" key="15">
    <source>
        <dbReference type="PROSITE" id="PS50011"/>
    </source>
</evidence>
<feature type="domain" description="Protein kinase" evidence="15">
    <location>
        <begin position="26"/>
        <end position="312"/>
    </location>
</feature>
<evidence type="ECO:0000256" key="7">
    <source>
        <dbReference type="ARBA" id="ARBA00022777"/>
    </source>
</evidence>
<organism evidence="16 17">
    <name type="scientific">Ziziphus jujuba var. spinosa</name>
    <dbReference type="NCBI Taxonomy" id="714518"/>
    <lineage>
        <taxon>Eukaryota</taxon>
        <taxon>Viridiplantae</taxon>
        <taxon>Streptophyta</taxon>
        <taxon>Embryophyta</taxon>
        <taxon>Tracheophyta</taxon>
        <taxon>Spermatophyta</taxon>
        <taxon>Magnoliopsida</taxon>
        <taxon>eudicotyledons</taxon>
        <taxon>Gunneridae</taxon>
        <taxon>Pentapetalae</taxon>
        <taxon>rosids</taxon>
        <taxon>fabids</taxon>
        <taxon>Rosales</taxon>
        <taxon>Rhamnaceae</taxon>
        <taxon>Paliureae</taxon>
        <taxon>Ziziphus</taxon>
    </lineage>
</organism>
<dbReference type="InterPro" id="IPR008271">
    <property type="entry name" value="Ser/Thr_kinase_AS"/>
</dbReference>
<dbReference type="FunFam" id="3.30.200.20:FF:000039">
    <property type="entry name" value="receptor-like protein kinase FERONIA"/>
    <property type="match status" value="1"/>
</dbReference>
<feature type="binding site" evidence="12">
    <location>
        <position position="55"/>
    </location>
    <ligand>
        <name>ATP</name>
        <dbReference type="ChEBI" id="CHEBI:30616"/>
    </ligand>
</feature>
<reference evidence="16" key="1">
    <citation type="journal article" date="2021" name="Front. Plant Sci.">
        <title>Chromosome-Scale Genome Assembly for Chinese Sour Jujube and Insights Into Its Genome Evolution and Domestication Signature.</title>
        <authorList>
            <person name="Shen L.-Y."/>
            <person name="Luo H."/>
            <person name="Wang X.-L."/>
            <person name="Wang X.-M."/>
            <person name="Qiu X.-J."/>
            <person name="Liu H."/>
            <person name="Zhou S.-S."/>
            <person name="Jia K.-H."/>
            <person name="Nie S."/>
            <person name="Bao Y.-T."/>
            <person name="Zhang R.-G."/>
            <person name="Yun Q.-Z."/>
            <person name="Chai Y.-H."/>
            <person name="Lu J.-Y."/>
            <person name="Li Y."/>
            <person name="Zhao S.-W."/>
            <person name="Mao J.-F."/>
            <person name="Jia S.-G."/>
            <person name="Mao Y.-M."/>
        </authorList>
    </citation>
    <scope>NUCLEOTIDE SEQUENCE</scope>
    <source>
        <strain evidence="16">AT0</strain>
        <tissue evidence="16">Leaf</tissue>
    </source>
</reference>
<dbReference type="GO" id="GO:0009506">
    <property type="term" value="C:plasmodesma"/>
    <property type="evidence" value="ECO:0007669"/>
    <property type="project" value="TreeGrafter"/>
</dbReference>
<keyword evidence="3" id="KW-0808">Transferase</keyword>
<evidence type="ECO:0000256" key="12">
    <source>
        <dbReference type="PROSITE-ProRule" id="PRU10141"/>
    </source>
</evidence>
<feature type="compositionally biased region" description="Low complexity" evidence="14">
    <location>
        <begin position="341"/>
        <end position="356"/>
    </location>
</feature>
<evidence type="ECO:0000313" key="16">
    <source>
        <dbReference type="EMBL" id="KAH7532765.1"/>
    </source>
</evidence>
<dbReference type="InterPro" id="IPR001245">
    <property type="entry name" value="Ser-Thr/Tyr_kinase_cat_dom"/>
</dbReference>
<dbReference type="PROSITE" id="PS00108">
    <property type="entry name" value="PROTEIN_KINASE_ST"/>
    <property type="match status" value="1"/>
</dbReference>
<dbReference type="Proteomes" id="UP000813462">
    <property type="component" value="Unassembled WGS sequence"/>
</dbReference>
<dbReference type="SUPFAM" id="SSF56112">
    <property type="entry name" value="Protein kinase-like (PK-like)"/>
    <property type="match status" value="1"/>
</dbReference>
<keyword evidence="4" id="KW-0812">Transmembrane</keyword>
<dbReference type="PROSITE" id="PS50011">
    <property type="entry name" value="PROTEIN_KINASE_DOM"/>
    <property type="match status" value="1"/>
</dbReference>
<evidence type="ECO:0000256" key="13">
    <source>
        <dbReference type="RuleBase" id="RU000304"/>
    </source>
</evidence>
<evidence type="ECO:0000256" key="10">
    <source>
        <dbReference type="ARBA" id="ARBA00023136"/>
    </source>
</evidence>
<keyword evidence="7" id="KW-0418">Kinase</keyword>
<comment type="subcellular location">
    <subcellularLocation>
        <location evidence="1">Membrane</location>
        <topology evidence="1">Single-pass type I membrane protein</topology>
    </subcellularLocation>
</comment>
<evidence type="ECO:0000256" key="5">
    <source>
        <dbReference type="ARBA" id="ARBA00022729"/>
    </source>
</evidence>
<evidence type="ECO:0000256" key="11">
    <source>
        <dbReference type="ARBA" id="ARBA00023180"/>
    </source>
</evidence>
<name>A0A978VI46_ZIZJJ</name>
<dbReference type="CDD" id="cd14066">
    <property type="entry name" value="STKc_IRAK"/>
    <property type="match status" value="1"/>
</dbReference>
<evidence type="ECO:0000256" key="14">
    <source>
        <dbReference type="SAM" id="MobiDB-lite"/>
    </source>
</evidence>